<keyword evidence="1" id="KW-0472">Membrane</keyword>
<organism evidence="2 3">
    <name type="scientific">Candidatus Thalassarchaeum betae</name>
    <dbReference type="NCBI Taxonomy" id="2599289"/>
    <lineage>
        <taxon>Archaea</taxon>
        <taxon>Methanobacteriati</taxon>
        <taxon>Thermoplasmatota</taxon>
        <taxon>Candidatus Poseidoniia</taxon>
        <taxon>Candidatus Poseidoniales</taxon>
        <taxon>Candidatus Thalassarchaeaceae</taxon>
        <taxon>Candidatus Thalassarchaeum</taxon>
    </lineage>
</organism>
<feature type="transmembrane region" description="Helical" evidence="1">
    <location>
        <begin position="249"/>
        <end position="270"/>
    </location>
</feature>
<comment type="caution">
    <text evidence="2">The sequence shown here is derived from an EMBL/GenBank/DDBJ whole genome shotgun (WGS) entry which is preliminary data.</text>
</comment>
<proteinExistence type="predicted"/>
<accession>A0A2V3HS94</accession>
<dbReference type="EMBL" id="PSPG01000004">
    <property type="protein sequence ID" value="PXF22008.1"/>
    <property type="molecule type" value="Genomic_DNA"/>
</dbReference>
<name>A0A2V3HS94_9ARCH</name>
<evidence type="ECO:0000313" key="2">
    <source>
        <dbReference type="EMBL" id="PXF22008.1"/>
    </source>
</evidence>
<reference evidence="2 3" key="1">
    <citation type="journal article" date="2015" name="Nat. Commun.">
        <title>Genomic and transcriptomic evidence for scavenging of diverse organic compounds by widespread deep-sea archaea.</title>
        <authorList>
            <person name="Li M."/>
            <person name="Baker B.J."/>
            <person name="Anantharaman K."/>
            <person name="Jain S."/>
            <person name="Breier J.A."/>
            <person name="Dick G.J."/>
        </authorList>
    </citation>
    <scope>NUCLEOTIDE SEQUENCE [LARGE SCALE GENOMIC DNA]</scope>
    <source>
        <strain evidence="2">Cayman_51_deep</strain>
    </source>
</reference>
<keyword evidence="1" id="KW-0812">Transmembrane</keyword>
<dbReference type="Proteomes" id="UP000248161">
    <property type="component" value="Unassembled WGS sequence"/>
</dbReference>
<evidence type="ECO:0000256" key="1">
    <source>
        <dbReference type="SAM" id="Phobius"/>
    </source>
</evidence>
<gene>
    <name evidence="2" type="ORF">CXX69_02570</name>
</gene>
<keyword evidence="1" id="KW-1133">Transmembrane helix</keyword>
<sequence>MPGEQLDASTIAALISARFEIVGDMLTEQPEGLTSVVRNGGSLELGIADQYLLESAEEDSLVSIYWKARVEDLKLREDKDVISWLEQQDVWFTTWGEWVKHAEANSRFTTTHEGGMLSVELALPVSGDWLVPGSIDIQSDSPITSVTRFDDTPFPELNASDKVLREGWRSVEGGILLTLSAGNTAKVSFESEPTRLDIQPLTTFNGLHHAITVVGHHTTNLFHWSSDFHDSDLVFTWLIERPAEIEMNWALPVIAICVLVATPVTIRWLVNRDRTMRDAEER</sequence>
<protein>
    <submittedName>
        <fullName evidence="2">Uncharacterized protein</fullName>
    </submittedName>
</protein>
<evidence type="ECO:0000313" key="3">
    <source>
        <dbReference type="Proteomes" id="UP000248161"/>
    </source>
</evidence>
<dbReference type="AlphaFoldDB" id="A0A2V3HS94"/>